<dbReference type="AlphaFoldDB" id="A0AAX6EKP7"/>
<evidence type="ECO:0000259" key="5">
    <source>
        <dbReference type="PROSITE" id="PS50071"/>
    </source>
</evidence>
<dbReference type="Pfam" id="PF00046">
    <property type="entry name" value="Homeodomain"/>
    <property type="match status" value="1"/>
</dbReference>
<dbReference type="SUPFAM" id="SSF46689">
    <property type="entry name" value="Homeodomain-like"/>
    <property type="match status" value="1"/>
</dbReference>
<evidence type="ECO:0000256" key="2">
    <source>
        <dbReference type="PROSITE-ProRule" id="PRU00108"/>
    </source>
</evidence>
<organism evidence="6 7">
    <name type="scientific">Iris pallida</name>
    <name type="common">Sweet iris</name>
    <dbReference type="NCBI Taxonomy" id="29817"/>
    <lineage>
        <taxon>Eukaryota</taxon>
        <taxon>Viridiplantae</taxon>
        <taxon>Streptophyta</taxon>
        <taxon>Embryophyta</taxon>
        <taxon>Tracheophyta</taxon>
        <taxon>Spermatophyta</taxon>
        <taxon>Magnoliopsida</taxon>
        <taxon>Liliopsida</taxon>
        <taxon>Asparagales</taxon>
        <taxon>Iridaceae</taxon>
        <taxon>Iridoideae</taxon>
        <taxon>Irideae</taxon>
        <taxon>Iris</taxon>
    </lineage>
</organism>
<dbReference type="InterPro" id="IPR001356">
    <property type="entry name" value="HD"/>
</dbReference>
<accession>A0AAX6EKP7</accession>
<reference evidence="6" key="1">
    <citation type="journal article" date="2023" name="GigaByte">
        <title>Genome assembly of the bearded iris, Iris pallida Lam.</title>
        <authorList>
            <person name="Bruccoleri R.E."/>
            <person name="Oakeley E.J."/>
            <person name="Faust A.M.E."/>
            <person name="Altorfer M."/>
            <person name="Dessus-Babus S."/>
            <person name="Burckhardt D."/>
            <person name="Oertli M."/>
            <person name="Naumann U."/>
            <person name="Petersen F."/>
            <person name="Wong J."/>
        </authorList>
    </citation>
    <scope>NUCLEOTIDE SEQUENCE</scope>
    <source>
        <strain evidence="6">GSM-AAB239-AS_SAM_17_03QT</strain>
    </source>
</reference>
<feature type="region of interest" description="Disordered" evidence="4">
    <location>
        <begin position="1"/>
        <end position="31"/>
    </location>
</feature>
<evidence type="ECO:0000256" key="3">
    <source>
        <dbReference type="RuleBase" id="RU000682"/>
    </source>
</evidence>
<keyword evidence="2 3" id="KW-0539">Nucleus</keyword>
<keyword evidence="2 3" id="KW-0371">Homeobox</keyword>
<proteinExistence type="predicted"/>
<feature type="compositionally biased region" description="Low complexity" evidence="4">
    <location>
        <begin position="7"/>
        <end position="25"/>
    </location>
</feature>
<keyword evidence="2 3" id="KW-0238">DNA-binding</keyword>
<dbReference type="PANTHER" id="PTHR46777:SF5">
    <property type="entry name" value="WUSCHEL-RELATED HOMEOBOX 13"/>
    <property type="match status" value="1"/>
</dbReference>
<feature type="region of interest" description="Disordered" evidence="4">
    <location>
        <begin position="152"/>
        <end position="193"/>
    </location>
</feature>
<dbReference type="Gene3D" id="1.10.10.60">
    <property type="entry name" value="Homeodomain-like"/>
    <property type="match status" value="1"/>
</dbReference>
<evidence type="ECO:0000256" key="4">
    <source>
        <dbReference type="SAM" id="MobiDB-lite"/>
    </source>
</evidence>
<comment type="subcellular location">
    <subcellularLocation>
        <location evidence="1 2 3">Nucleus</location>
    </subcellularLocation>
</comment>
<dbReference type="Proteomes" id="UP001140949">
    <property type="component" value="Unassembled WGS sequence"/>
</dbReference>
<dbReference type="EMBL" id="JANAVB010035820">
    <property type="protein sequence ID" value="KAJ6804511.1"/>
    <property type="molecule type" value="Genomic_DNA"/>
</dbReference>
<feature type="DNA-binding region" description="Homeobox" evidence="2">
    <location>
        <begin position="91"/>
        <end position="155"/>
    </location>
</feature>
<feature type="compositionally biased region" description="Basic and acidic residues" evidence="4">
    <location>
        <begin position="177"/>
        <end position="190"/>
    </location>
</feature>
<sequence>MEWTCTSNGSNSNNNNNGGEMNSSCSGGGGAMTEEQVETLRHQISVYAAICEQLVEMHKTITSHQDTIAGMRLGSLYSDPMLMSGGMPKITARQRWCPTPMQLQILENIFEQGTGTPTKQKIKEIASELSQHGQISETNVYNWFQNRRARSKRKQTASSSAAANASSTESEAEAENECPKEAKGKAERTSCFRSPEGGSSVAYFVNSEEAKRAPGVAYGSNDSSRSSGSMDQTSFYATAGANHFMGTMEMPEGLSSFRQEDGYSLFG</sequence>
<feature type="domain" description="Homeobox" evidence="5">
    <location>
        <begin position="89"/>
        <end position="154"/>
    </location>
</feature>
<dbReference type="CDD" id="cd00086">
    <property type="entry name" value="homeodomain"/>
    <property type="match status" value="1"/>
</dbReference>
<evidence type="ECO:0000256" key="1">
    <source>
        <dbReference type="ARBA" id="ARBA00004123"/>
    </source>
</evidence>
<evidence type="ECO:0000313" key="7">
    <source>
        <dbReference type="Proteomes" id="UP001140949"/>
    </source>
</evidence>
<dbReference type="PANTHER" id="PTHR46777">
    <property type="entry name" value="WUSCHEL-RELATED HOMEOBOX 13"/>
    <property type="match status" value="1"/>
</dbReference>
<gene>
    <name evidence="6" type="ORF">M6B38_183605</name>
</gene>
<protein>
    <submittedName>
        <fullName evidence="6">WUSCHEL-related homeobox 8-like isoform X2</fullName>
    </submittedName>
</protein>
<dbReference type="PROSITE" id="PS50071">
    <property type="entry name" value="HOMEOBOX_2"/>
    <property type="match status" value="1"/>
</dbReference>
<dbReference type="GO" id="GO:0003677">
    <property type="term" value="F:DNA binding"/>
    <property type="evidence" value="ECO:0007669"/>
    <property type="project" value="UniProtKB-UniRule"/>
</dbReference>
<dbReference type="GO" id="GO:0005634">
    <property type="term" value="C:nucleus"/>
    <property type="evidence" value="ECO:0007669"/>
    <property type="project" value="UniProtKB-SubCell"/>
</dbReference>
<dbReference type="GO" id="GO:0003700">
    <property type="term" value="F:DNA-binding transcription factor activity"/>
    <property type="evidence" value="ECO:0007669"/>
    <property type="project" value="InterPro"/>
</dbReference>
<evidence type="ECO:0000313" key="6">
    <source>
        <dbReference type="EMBL" id="KAJ6804511.1"/>
    </source>
</evidence>
<dbReference type="InterPro" id="IPR009057">
    <property type="entry name" value="Homeodomain-like_sf"/>
</dbReference>
<reference evidence="6" key="2">
    <citation type="submission" date="2023-04" db="EMBL/GenBank/DDBJ databases">
        <authorList>
            <person name="Bruccoleri R.E."/>
            <person name="Oakeley E.J."/>
            <person name="Faust A.-M."/>
            <person name="Dessus-Babus S."/>
            <person name="Altorfer M."/>
            <person name="Burckhardt D."/>
            <person name="Oertli M."/>
            <person name="Naumann U."/>
            <person name="Petersen F."/>
            <person name="Wong J."/>
        </authorList>
    </citation>
    <scope>NUCLEOTIDE SEQUENCE</scope>
    <source>
        <strain evidence="6">GSM-AAB239-AS_SAM_17_03QT</strain>
        <tissue evidence="6">Leaf</tissue>
    </source>
</reference>
<keyword evidence="7" id="KW-1185">Reference proteome</keyword>
<name>A0AAX6EKP7_IRIPA</name>
<dbReference type="SMART" id="SM00389">
    <property type="entry name" value="HOX"/>
    <property type="match status" value="1"/>
</dbReference>
<comment type="caution">
    <text evidence="6">The sequence shown here is derived from an EMBL/GenBank/DDBJ whole genome shotgun (WGS) entry which is preliminary data.</text>
</comment>
<dbReference type="InterPro" id="IPR044559">
    <property type="entry name" value="WOX13-like"/>
</dbReference>
<feature type="compositionally biased region" description="Low complexity" evidence="4">
    <location>
        <begin position="156"/>
        <end position="169"/>
    </location>
</feature>